<comment type="caution">
    <text evidence="3">The sequence shown here is derived from an EMBL/GenBank/DDBJ whole genome shotgun (WGS) entry which is preliminary data.</text>
</comment>
<dbReference type="AlphaFoldDB" id="A0A4R3HY71"/>
<dbReference type="SUPFAM" id="SSF55718">
    <property type="entry name" value="SCP-like"/>
    <property type="match status" value="1"/>
</dbReference>
<dbReference type="InterPro" id="IPR016830">
    <property type="entry name" value="UbiT"/>
</dbReference>
<sequence length="185" mass="20190">MAFDPTGLSKDVLAKLNETVKPKVQKVTRTVKPIERLASGGSIVLSGLPKSVQAQALAPVLNHALAELIENGDFDFLENRCCAIAVRDRNLAWHIGFDGARLLVDPELTPDVVISANVPAYLNLISQHADPDTLFFQRKLSIEGDVEMGLNVKNLLDALDEDDLPAVWRKAMAALRQLIGLEADE</sequence>
<feature type="domain" description="SCP2" evidence="2">
    <location>
        <begin position="70"/>
        <end position="157"/>
    </location>
</feature>
<keyword evidence="4" id="KW-1185">Reference proteome</keyword>
<comment type="pathway">
    <text evidence="1">Cofactor biosynthesis; ubiquinone biosynthesis.</text>
</comment>
<organism evidence="3 4">
    <name type="scientific">Reinekea marinisedimentorum</name>
    <dbReference type="NCBI Taxonomy" id="230495"/>
    <lineage>
        <taxon>Bacteria</taxon>
        <taxon>Pseudomonadati</taxon>
        <taxon>Pseudomonadota</taxon>
        <taxon>Gammaproteobacteria</taxon>
        <taxon>Oceanospirillales</taxon>
        <taxon>Saccharospirillaceae</taxon>
        <taxon>Reinekea</taxon>
    </lineage>
</organism>
<dbReference type="GO" id="GO:0006744">
    <property type="term" value="P:ubiquinone biosynthetic process"/>
    <property type="evidence" value="ECO:0007669"/>
    <property type="project" value="UniProtKB-UniRule"/>
</dbReference>
<accession>A0A4R3HY71</accession>
<dbReference type="InterPro" id="IPR003033">
    <property type="entry name" value="SCP2_sterol-bd_dom"/>
</dbReference>
<evidence type="ECO:0000259" key="2">
    <source>
        <dbReference type="Pfam" id="PF02036"/>
    </source>
</evidence>
<dbReference type="HAMAP" id="MF_02231">
    <property type="entry name" value="UbiT"/>
    <property type="match status" value="1"/>
</dbReference>
<reference evidence="3 4" key="1">
    <citation type="submission" date="2019-03" db="EMBL/GenBank/DDBJ databases">
        <title>Genomic Encyclopedia of Archaeal and Bacterial Type Strains, Phase II (KMG-II): from individual species to whole genera.</title>
        <authorList>
            <person name="Goeker M."/>
        </authorList>
    </citation>
    <scope>NUCLEOTIDE SEQUENCE [LARGE SCALE GENOMIC DNA]</scope>
    <source>
        <strain evidence="3 4">DSM 15388</strain>
    </source>
</reference>
<keyword evidence="1" id="KW-0831">Ubiquinone biosynthesis</keyword>
<comment type="similarity">
    <text evidence="1">Belongs to the UbiT family.</text>
</comment>
<evidence type="ECO:0000256" key="1">
    <source>
        <dbReference type="HAMAP-Rule" id="MF_02231"/>
    </source>
</evidence>
<evidence type="ECO:0000313" key="3">
    <source>
        <dbReference type="EMBL" id="TCS38152.1"/>
    </source>
</evidence>
<dbReference type="UniPathway" id="UPA00232"/>
<proteinExistence type="inferred from homology"/>
<evidence type="ECO:0000313" key="4">
    <source>
        <dbReference type="Proteomes" id="UP000295793"/>
    </source>
</evidence>
<name>A0A4R3HY71_9GAMM</name>
<gene>
    <name evidence="1" type="primary">ubiT</name>
    <name evidence="3" type="ORF">BCF53_11780</name>
</gene>
<dbReference type="RefSeq" id="WP_132703147.1">
    <property type="nucleotide sequence ID" value="NZ_SLZR01000017.1"/>
</dbReference>
<comment type="function">
    <text evidence="1">Required for O(2)-independent ubiquinone (coenzyme Q) biosynthesis. Likely functions as an accessory factor.</text>
</comment>
<dbReference type="Proteomes" id="UP000295793">
    <property type="component" value="Unassembled WGS sequence"/>
</dbReference>
<dbReference type="EMBL" id="SLZR01000017">
    <property type="protein sequence ID" value="TCS38152.1"/>
    <property type="molecule type" value="Genomic_DNA"/>
</dbReference>
<protein>
    <recommendedName>
        <fullName evidence="1">Ubiquinone biosynthesis accessory factor UbiT</fullName>
    </recommendedName>
</protein>
<dbReference type="Gene3D" id="3.30.1050.10">
    <property type="entry name" value="SCP2 sterol-binding domain"/>
    <property type="match status" value="1"/>
</dbReference>
<dbReference type="OrthoDB" id="5292463at2"/>
<dbReference type="InterPro" id="IPR036527">
    <property type="entry name" value="SCP2_sterol-bd_dom_sf"/>
</dbReference>
<dbReference type="Pfam" id="PF02036">
    <property type="entry name" value="SCP2"/>
    <property type="match status" value="1"/>
</dbReference>